<accession>A0A7K1UEU9</accession>
<comment type="caution">
    <text evidence="2">The sequence shown here is derived from an EMBL/GenBank/DDBJ whole genome shotgun (WGS) entry which is preliminary data.</text>
</comment>
<reference evidence="2 3" key="1">
    <citation type="submission" date="2019-12" db="EMBL/GenBank/DDBJ databases">
        <title>Nesterenkonia muleiensis sp. nov., a novel actinobacterium isolated from sap of Populus euphratica.</title>
        <authorList>
            <person name="Wang R."/>
        </authorList>
    </citation>
    <scope>NUCLEOTIDE SEQUENCE [LARGE SCALE GENOMIC DNA]</scope>
    <source>
        <strain evidence="2 3">F10</strain>
    </source>
</reference>
<gene>
    <name evidence="2" type="ORF">GNZ21_00995</name>
</gene>
<evidence type="ECO:0000313" key="3">
    <source>
        <dbReference type="Proteomes" id="UP000460157"/>
    </source>
</evidence>
<protein>
    <submittedName>
        <fullName evidence="2">Uncharacterized protein</fullName>
    </submittedName>
</protein>
<evidence type="ECO:0000313" key="2">
    <source>
        <dbReference type="EMBL" id="MVT24952.1"/>
    </source>
</evidence>
<organism evidence="2 3">
    <name type="scientific">Nesterenkonia alkaliphila</name>
    <dbReference type="NCBI Taxonomy" id="1463631"/>
    <lineage>
        <taxon>Bacteria</taxon>
        <taxon>Bacillati</taxon>
        <taxon>Actinomycetota</taxon>
        <taxon>Actinomycetes</taxon>
        <taxon>Micrococcales</taxon>
        <taxon>Micrococcaceae</taxon>
        <taxon>Nesterenkonia</taxon>
    </lineage>
</organism>
<dbReference type="AlphaFoldDB" id="A0A7K1UEU9"/>
<sequence length="420" mass="46851">MAKNWLSITVELLGGRGQDLWPWPGRIFAVGPSHTFEDLAHAINDGFARWDRAHLSVFTLADGRVFTDEETGRGLAGAMAGPLLRPLDFARARVAATVHPGDEFQFEFDLGDGWRHRCTVGSEKVDPLETLGIQPTTPLPYWGWRTIPDQYGRRWEDDDGQGRTPRRPRDPHPMLIGQWPDHRQLPQLDPTELRSATAAADAEALMAAIIGREIDHALQQVGQGILMALEQAHDDAADAAFSVINRLIVRGFPGDQELADLLLAHLRGEPLEEVPPPVDLELLSSLLEGDPDLATGAYVDRNTGEAYPRSLTDPALVGKDAAIDIALDPSRWLWLEPLDSHEGWEDMAAFARQQMPNLELRERIESAIEGRGAFRAFRALLREESLSMAWELFSTDRKLGRVRQLLAAEGITVTYPRLRR</sequence>
<feature type="region of interest" description="Disordered" evidence="1">
    <location>
        <begin position="152"/>
        <end position="186"/>
    </location>
</feature>
<dbReference type="EMBL" id="WRPM01000007">
    <property type="protein sequence ID" value="MVT24952.1"/>
    <property type="molecule type" value="Genomic_DNA"/>
</dbReference>
<dbReference type="Gene3D" id="3.10.290.30">
    <property type="entry name" value="MM3350-like"/>
    <property type="match status" value="1"/>
</dbReference>
<dbReference type="Proteomes" id="UP000460157">
    <property type="component" value="Unassembled WGS sequence"/>
</dbReference>
<dbReference type="InterPro" id="IPR024047">
    <property type="entry name" value="MM3350-like_sf"/>
</dbReference>
<evidence type="ECO:0000256" key="1">
    <source>
        <dbReference type="SAM" id="MobiDB-lite"/>
    </source>
</evidence>
<name>A0A7K1UEU9_9MICC</name>
<dbReference type="RefSeq" id="WP_157320525.1">
    <property type="nucleotide sequence ID" value="NZ_BMFX01000009.1"/>
</dbReference>
<proteinExistence type="predicted"/>
<dbReference type="SUPFAM" id="SSF159941">
    <property type="entry name" value="MM3350-like"/>
    <property type="match status" value="1"/>
</dbReference>
<keyword evidence="3" id="KW-1185">Reference proteome</keyword>
<dbReference type="OrthoDB" id="9816539at2"/>